<organism evidence="3 4">
    <name type="scientific">Sutterella massiliensis</name>
    <dbReference type="NCBI Taxonomy" id="1816689"/>
    <lineage>
        <taxon>Bacteria</taxon>
        <taxon>Pseudomonadati</taxon>
        <taxon>Pseudomonadota</taxon>
        <taxon>Betaproteobacteria</taxon>
        <taxon>Burkholderiales</taxon>
        <taxon>Sutterellaceae</taxon>
        <taxon>Sutterella</taxon>
    </lineage>
</organism>
<evidence type="ECO:0000256" key="1">
    <source>
        <dbReference type="SAM" id="Coils"/>
    </source>
</evidence>
<evidence type="ECO:0000313" key="4">
    <source>
        <dbReference type="Proteomes" id="UP000715095"/>
    </source>
</evidence>
<keyword evidence="4" id="KW-1185">Reference proteome</keyword>
<keyword evidence="1" id="KW-0175">Coiled coil</keyword>
<gene>
    <name evidence="3" type="ORF">H6A60_11370</name>
</gene>
<dbReference type="PANTHER" id="PTHR33055">
    <property type="entry name" value="TRANSPOSASE FOR INSERTION SEQUENCE ELEMENT IS1111A"/>
    <property type="match status" value="1"/>
</dbReference>
<reference evidence="3 4" key="1">
    <citation type="journal article" date="2021" name="Sci. Rep.">
        <title>The distribution of antibiotic resistance genes in chicken gut microbiota commensals.</title>
        <authorList>
            <person name="Juricova H."/>
            <person name="Matiasovicova J."/>
            <person name="Kubasova T."/>
            <person name="Cejkova D."/>
            <person name="Rychlik I."/>
        </authorList>
    </citation>
    <scope>NUCLEOTIDE SEQUENCE [LARGE SCALE GENOMIC DNA]</scope>
    <source>
        <strain evidence="3 4">An829</strain>
    </source>
</reference>
<accession>A0ABS2DUS2</accession>
<comment type="caution">
    <text evidence="3">The sequence shown here is derived from an EMBL/GenBank/DDBJ whole genome shotgun (WGS) entry which is preliminary data.</text>
</comment>
<dbReference type="PANTHER" id="PTHR33055:SF15">
    <property type="entry name" value="TRANSPOSASE-RELATED"/>
    <property type="match status" value="1"/>
</dbReference>
<dbReference type="InterPro" id="IPR003346">
    <property type="entry name" value="Transposase_20"/>
</dbReference>
<dbReference type="Proteomes" id="UP000715095">
    <property type="component" value="Unassembled WGS sequence"/>
</dbReference>
<dbReference type="Pfam" id="PF02371">
    <property type="entry name" value="Transposase_20"/>
    <property type="match status" value="1"/>
</dbReference>
<dbReference type="RefSeq" id="WP_205104714.1">
    <property type="nucleotide sequence ID" value="NZ_JACJJC010000087.1"/>
</dbReference>
<dbReference type="InterPro" id="IPR047650">
    <property type="entry name" value="Transpos_IS110"/>
</dbReference>
<name>A0ABS2DUS2_9BURK</name>
<sequence length="226" mass="25373">MRTISRAYMRSRQDFARAKNRKSKTLNQIGTRAGSVFSDINGKCAKAILSAWVENSSELDAVIKSKSKMLKHSADEIWDALAPLGDEQRELLKLQQKQIEEIEETSEQYLELLRQIQKPYQEIVDRLMTIPQIKEVSARLILAELGDDLSSFPSIRHFSSWAGICPGVKESAGKTLKGARAPKGNQWLKTVLVEVANGISLTKSGFLRGVFQKFKERRGRGRAIVA</sequence>
<feature type="non-terminal residue" evidence="3">
    <location>
        <position position="226"/>
    </location>
</feature>
<feature type="domain" description="Transposase IS116/IS110/IS902 C-terminal" evidence="2">
    <location>
        <begin position="125"/>
        <end position="197"/>
    </location>
</feature>
<evidence type="ECO:0000313" key="3">
    <source>
        <dbReference type="EMBL" id="MBM6705065.1"/>
    </source>
</evidence>
<proteinExistence type="predicted"/>
<dbReference type="EMBL" id="JACJJC010000087">
    <property type="protein sequence ID" value="MBM6705065.1"/>
    <property type="molecule type" value="Genomic_DNA"/>
</dbReference>
<evidence type="ECO:0000259" key="2">
    <source>
        <dbReference type="Pfam" id="PF02371"/>
    </source>
</evidence>
<feature type="coiled-coil region" evidence="1">
    <location>
        <begin position="85"/>
        <end position="115"/>
    </location>
</feature>
<protein>
    <submittedName>
        <fullName evidence="3">Transposase</fullName>
    </submittedName>
</protein>